<gene>
    <name evidence="3" type="ORF">RNC47_09490</name>
</gene>
<keyword evidence="4" id="KW-1185">Reference proteome</keyword>
<dbReference type="Proteomes" id="UP001183420">
    <property type="component" value="Unassembled WGS sequence"/>
</dbReference>
<dbReference type="InterPro" id="IPR020290">
    <property type="entry name" value="Gp88"/>
</dbReference>
<evidence type="ECO:0000259" key="2">
    <source>
        <dbReference type="Pfam" id="PF17338"/>
    </source>
</evidence>
<name>A0ABU2LMW0_9ACTN</name>
<feature type="region of interest" description="Disordered" evidence="1">
    <location>
        <begin position="243"/>
        <end position="282"/>
    </location>
</feature>
<accession>A0ABU2LMW0</accession>
<evidence type="ECO:0000313" key="4">
    <source>
        <dbReference type="Proteomes" id="UP001183420"/>
    </source>
</evidence>
<evidence type="ECO:0000256" key="1">
    <source>
        <dbReference type="SAM" id="MobiDB-lite"/>
    </source>
</evidence>
<feature type="domain" description="Gene product 88" evidence="2">
    <location>
        <begin position="24"/>
        <end position="228"/>
    </location>
</feature>
<protein>
    <recommendedName>
        <fullName evidence="2">Gene product 88 domain-containing protein</fullName>
    </recommendedName>
</protein>
<dbReference type="EMBL" id="JAVREM010000007">
    <property type="protein sequence ID" value="MDT0318567.1"/>
    <property type="molecule type" value="Genomic_DNA"/>
</dbReference>
<organism evidence="3 4">
    <name type="scientific">Streptomyces millisiae</name>
    <dbReference type="NCBI Taxonomy" id="3075542"/>
    <lineage>
        <taxon>Bacteria</taxon>
        <taxon>Bacillati</taxon>
        <taxon>Actinomycetota</taxon>
        <taxon>Actinomycetes</taxon>
        <taxon>Kitasatosporales</taxon>
        <taxon>Streptomycetaceae</taxon>
        <taxon>Streptomyces</taxon>
    </lineage>
</organism>
<evidence type="ECO:0000313" key="3">
    <source>
        <dbReference type="EMBL" id="MDT0318567.1"/>
    </source>
</evidence>
<sequence>MPSAEPHPPPAGARPARLLTQNREMRAIGVWNWTLPAWAGRLPDGRTYNTCPSAGVCARVCYARHGTYTWPQVRAKHHANLQFVLDDLPGWERAMTAELGARRFRGTWIRVHDSGDFFSDAYLGSWLRIIRARWAVNFYAYTKEIARFRAMVEPDPPDNFLWVYSYGGTQDSDLDPAVDRVADVFPDEDAIAAAGWHSQEANDLLAVLGPRLVGIPANRIPHFLKRLAGRTFRTWQQEVDAERTTRAKASGHRRGLRLLPGGNTTAHPMPDGQAADRQDQAA</sequence>
<reference evidence="4" key="1">
    <citation type="submission" date="2023-07" db="EMBL/GenBank/DDBJ databases">
        <title>30 novel species of actinomycetes from the DSMZ collection.</title>
        <authorList>
            <person name="Nouioui I."/>
        </authorList>
    </citation>
    <scope>NUCLEOTIDE SEQUENCE [LARGE SCALE GENOMIC DNA]</scope>
    <source>
        <strain evidence="4">DSM 44918</strain>
    </source>
</reference>
<proteinExistence type="predicted"/>
<comment type="caution">
    <text evidence="3">The sequence shown here is derived from an EMBL/GenBank/DDBJ whole genome shotgun (WGS) entry which is preliminary data.</text>
</comment>
<dbReference type="RefSeq" id="WP_311597325.1">
    <property type="nucleotide sequence ID" value="NZ_JAVREM010000007.1"/>
</dbReference>
<dbReference type="Pfam" id="PF17338">
    <property type="entry name" value="GP88"/>
    <property type="match status" value="1"/>
</dbReference>